<proteinExistence type="predicted"/>
<sequence length="29" mass="3250">MMNKKVKNGFTLFSSLEFLLGMAATKKTL</sequence>
<protein>
    <submittedName>
        <fullName evidence="1">Uncharacterized protein</fullName>
    </submittedName>
</protein>
<organism evidence="1 2">
    <name type="scientific">Rhodonellum psychrophilum GCM71 = DSM 17998</name>
    <dbReference type="NCBI Taxonomy" id="1123057"/>
    <lineage>
        <taxon>Bacteria</taxon>
        <taxon>Pseudomonadati</taxon>
        <taxon>Bacteroidota</taxon>
        <taxon>Cytophagia</taxon>
        <taxon>Cytophagales</taxon>
        <taxon>Cytophagaceae</taxon>
        <taxon>Rhodonellum</taxon>
    </lineage>
</organism>
<evidence type="ECO:0000313" key="2">
    <source>
        <dbReference type="Proteomes" id="UP000016843"/>
    </source>
</evidence>
<name>U5C3D4_9BACT</name>
<gene>
    <name evidence="1" type="ORF">P872_04130</name>
</gene>
<dbReference type="EMBL" id="AWXR01000022">
    <property type="protein sequence ID" value="ERM82712.1"/>
    <property type="molecule type" value="Genomic_DNA"/>
</dbReference>
<dbReference type="AlphaFoldDB" id="U5C3D4"/>
<dbReference type="Proteomes" id="UP000016843">
    <property type="component" value="Unassembled WGS sequence"/>
</dbReference>
<reference evidence="1 2" key="1">
    <citation type="journal article" date="2013" name="Genome Announc.">
        <title>Draft Genome Sequence of the Psychrophilic and Alkaliphilic Rhodonellum psychrophilum Strain GCM71T.</title>
        <authorList>
            <person name="Hauptmann A.L."/>
            <person name="Glaring M.A."/>
            <person name="Hallin P.F."/>
            <person name="Prieme A."/>
            <person name="Stougaard P."/>
        </authorList>
    </citation>
    <scope>NUCLEOTIDE SEQUENCE [LARGE SCALE GENOMIC DNA]</scope>
    <source>
        <strain evidence="1 2">GCM71</strain>
    </source>
</reference>
<keyword evidence="2" id="KW-1185">Reference proteome</keyword>
<evidence type="ECO:0000313" key="1">
    <source>
        <dbReference type="EMBL" id="ERM82712.1"/>
    </source>
</evidence>
<accession>U5C3D4</accession>
<comment type="caution">
    <text evidence="1">The sequence shown here is derived from an EMBL/GenBank/DDBJ whole genome shotgun (WGS) entry which is preliminary data.</text>
</comment>